<feature type="signal peptide" evidence="21">
    <location>
        <begin position="1"/>
        <end position="18"/>
    </location>
</feature>
<reference evidence="22 23" key="1">
    <citation type="journal article" date="2018" name="Gigascience">
        <title>Genomes of trombidid mites reveal novel predicted allergens and laterally-transferred genes associated with secondary metabolism.</title>
        <authorList>
            <person name="Dong X."/>
            <person name="Chaisiri K."/>
            <person name="Xia D."/>
            <person name="Armstrong S.D."/>
            <person name="Fang Y."/>
            <person name="Donnelly M.J."/>
            <person name="Kadowaki T."/>
            <person name="McGarry J.W."/>
            <person name="Darby A.C."/>
            <person name="Makepeace B.L."/>
        </authorList>
    </citation>
    <scope>NUCLEOTIDE SEQUENCE [LARGE SCALE GENOMIC DNA]</scope>
    <source>
        <strain evidence="22">UoL-UT</strain>
    </source>
</reference>
<organism evidence="22 23">
    <name type="scientific">Leptotrombidium deliense</name>
    <dbReference type="NCBI Taxonomy" id="299467"/>
    <lineage>
        <taxon>Eukaryota</taxon>
        <taxon>Metazoa</taxon>
        <taxon>Ecdysozoa</taxon>
        <taxon>Arthropoda</taxon>
        <taxon>Chelicerata</taxon>
        <taxon>Arachnida</taxon>
        <taxon>Acari</taxon>
        <taxon>Acariformes</taxon>
        <taxon>Trombidiformes</taxon>
        <taxon>Prostigmata</taxon>
        <taxon>Anystina</taxon>
        <taxon>Parasitengona</taxon>
        <taxon>Trombiculoidea</taxon>
        <taxon>Trombiculidae</taxon>
        <taxon>Leptotrombidium</taxon>
    </lineage>
</organism>
<evidence type="ECO:0000256" key="10">
    <source>
        <dbReference type="ARBA" id="ARBA00022989"/>
    </source>
</evidence>
<dbReference type="GO" id="GO:0000139">
    <property type="term" value="C:Golgi membrane"/>
    <property type="evidence" value="ECO:0007669"/>
    <property type="project" value="UniProtKB-SubCell"/>
</dbReference>
<dbReference type="EMBL" id="NCKV01002687">
    <property type="protein sequence ID" value="RWS26516.1"/>
    <property type="molecule type" value="Genomic_DNA"/>
</dbReference>
<keyword evidence="6 20" id="KW-0808">Transferase</keyword>
<feature type="binding site" evidence="17">
    <location>
        <begin position="54"/>
        <end position="56"/>
    </location>
    <ligand>
        <name>UDP-alpha-D-glucuronate</name>
        <dbReference type="ChEBI" id="CHEBI:58052"/>
    </ligand>
</feature>
<protein>
    <recommendedName>
        <fullName evidence="5 20">Galactosylgalactosylxylosylprotein 3-beta-glucuronosyltransferase</fullName>
        <ecNumber evidence="5 20">2.4.1.135</ecNumber>
    </recommendedName>
</protein>
<name>A0A443SG85_9ACAR</name>
<keyword evidence="10" id="KW-1133">Transmembrane helix</keyword>
<evidence type="ECO:0000256" key="9">
    <source>
        <dbReference type="ARBA" id="ARBA00022968"/>
    </source>
</evidence>
<keyword evidence="23" id="KW-1185">Reference proteome</keyword>
<comment type="cofactor">
    <cofactor evidence="1 18 20">
        <name>Mn(2+)</name>
        <dbReference type="ChEBI" id="CHEBI:29035"/>
    </cofactor>
</comment>
<dbReference type="FunFam" id="3.90.550.10:FF:000044">
    <property type="entry name" value="Galactosylgalactosylxylosylprotein 3-beta-glucuronosyltransferase"/>
    <property type="match status" value="1"/>
</dbReference>
<evidence type="ECO:0000256" key="17">
    <source>
        <dbReference type="PIRSR" id="PIRSR605027-2"/>
    </source>
</evidence>
<evidence type="ECO:0000256" key="7">
    <source>
        <dbReference type="ARBA" id="ARBA00022692"/>
    </source>
</evidence>
<dbReference type="PANTHER" id="PTHR10896">
    <property type="entry name" value="GALACTOSYLGALACTOSYLXYLOSYLPROTEIN 3-BETA-GLUCURONOSYLTRANSFERASE BETA-1,3-GLUCURONYLTRANSFERASE"/>
    <property type="match status" value="1"/>
</dbReference>
<keyword evidence="9 20" id="KW-0735">Signal-anchor</keyword>
<keyword evidence="21" id="KW-0732">Signal</keyword>
<comment type="subcellular location">
    <subcellularLocation>
        <location evidence="2 20">Golgi apparatus membrane</location>
        <topology evidence="2 20">Single-pass type II membrane protein</topology>
    </subcellularLocation>
</comment>
<evidence type="ECO:0000313" key="22">
    <source>
        <dbReference type="EMBL" id="RWS26516.1"/>
    </source>
</evidence>
<dbReference type="Pfam" id="PF03360">
    <property type="entry name" value="Glyco_transf_43"/>
    <property type="match status" value="1"/>
</dbReference>
<dbReference type="VEuPathDB" id="VectorBase:LDEU005525"/>
<dbReference type="InterPro" id="IPR005027">
    <property type="entry name" value="Glyco_trans_43"/>
</dbReference>
<dbReference type="InterPro" id="IPR029044">
    <property type="entry name" value="Nucleotide-diphossugar_trans"/>
</dbReference>
<evidence type="ECO:0000256" key="20">
    <source>
        <dbReference type="RuleBase" id="RU363127"/>
    </source>
</evidence>
<dbReference type="CDD" id="cd00218">
    <property type="entry name" value="GlcAT-I"/>
    <property type="match status" value="1"/>
</dbReference>
<keyword evidence="12" id="KW-0472">Membrane</keyword>
<accession>A0A443SG85</accession>
<comment type="caution">
    <text evidence="22">The sequence shown here is derived from an EMBL/GenBank/DDBJ whole genome shotgun (WGS) entry which is preliminary data.</text>
</comment>
<sequence>MKFSWTVTLTLFITLCFTKRSFFDAKCSTSKKFSFTRRDNNETDSLPLIYIATPTYARATQKADLTRLSYTLLHVPRVHWLLIEDAHETTKLVKNFVNNLQEIAIERGTDLQVTHLHIATPEKYKLKTSDPSWLKPRGVMQRNEALRWLRDNEDDLSTNGVLYFADDDNTYDLRIFEEMRDTQKVSVWPVGLVGGLQVERPLVSNGRVTGWNTIWRPERAFPIDMAGFAVNIKLILDRRKANFIATVPRGYQESYFLKQLIHGVHELEPKADDCSKVFVWHTRTEHPKLRHEINLKVPSNDGIEV</sequence>
<evidence type="ECO:0000256" key="16">
    <source>
        <dbReference type="PIRSR" id="PIRSR605027-1"/>
    </source>
</evidence>
<feature type="binding site" evidence="18">
    <location>
        <position position="168"/>
    </location>
    <ligand>
        <name>Mn(2+)</name>
        <dbReference type="ChEBI" id="CHEBI:29035"/>
    </ligand>
</feature>
<feature type="binding site" evidence="17">
    <location>
        <position position="137"/>
    </location>
    <ligand>
        <name>UDP-alpha-D-glucuronate</name>
        <dbReference type="ChEBI" id="CHEBI:58052"/>
    </ligand>
</feature>
<feature type="binding site" evidence="17">
    <location>
        <position position="142"/>
    </location>
    <ligand>
        <name>UDP-alpha-D-glucuronate</name>
        <dbReference type="ChEBI" id="CHEBI:58052"/>
    </ligand>
</feature>
<keyword evidence="7" id="KW-0812">Transmembrane</keyword>
<feature type="chain" id="PRO_5018991874" description="Galactosylgalactosylxylosylprotein 3-beta-glucuronosyltransferase" evidence="21">
    <location>
        <begin position="19"/>
        <end position="305"/>
    </location>
</feature>
<evidence type="ECO:0000256" key="11">
    <source>
        <dbReference type="ARBA" id="ARBA00023034"/>
    </source>
</evidence>
<evidence type="ECO:0000256" key="8">
    <source>
        <dbReference type="ARBA" id="ARBA00022723"/>
    </source>
</evidence>
<evidence type="ECO:0000256" key="4">
    <source>
        <dbReference type="ARBA" id="ARBA00007706"/>
    </source>
</evidence>
<keyword evidence="14 18" id="KW-0464">Manganese</keyword>
<evidence type="ECO:0000256" key="3">
    <source>
        <dbReference type="ARBA" id="ARBA00004922"/>
    </source>
</evidence>
<dbReference type="UniPathway" id="UPA00378"/>
<dbReference type="STRING" id="299467.A0A443SG85"/>
<feature type="active site" description="Proton donor/acceptor" evidence="16">
    <location>
        <position position="253"/>
    </location>
</feature>
<gene>
    <name evidence="22" type="ORF">B4U80_01317</name>
</gene>
<evidence type="ECO:0000256" key="21">
    <source>
        <dbReference type="SAM" id="SignalP"/>
    </source>
</evidence>
<evidence type="ECO:0000256" key="5">
    <source>
        <dbReference type="ARBA" id="ARBA00012641"/>
    </source>
</evidence>
<feature type="site" description="Interaction with galactose moiety of substrate glycoprotein" evidence="19">
    <location>
        <position position="199"/>
    </location>
</feature>
<dbReference type="SUPFAM" id="SSF53448">
    <property type="entry name" value="Nucleotide-diphospho-sugar transferases"/>
    <property type="match status" value="1"/>
</dbReference>
<dbReference type="PANTHER" id="PTHR10896:SF65">
    <property type="entry name" value="GALACTOSYLGALACTOSYLXYLOSYLPROTEIN 3-BETA-GLUCURONOSYLTRANSFERASE 3"/>
    <property type="match status" value="1"/>
</dbReference>
<comment type="catalytic activity">
    <reaction evidence="15 20">
        <text>3-O-(beta-D-galactosyl-(1-&gt;3)-beta-D-galactosyl-(1-&gt;4)-beta-D-xylosyl)-L-seryl-[protein] + UDP-alpha-D-glucuronate = 3-O-(beta-D-GlcA-(1-&gt;3)-beta-D-Gal-(1-&gt;3)-beta-D-Gal-(1-&gt;4)-beta-D-Xyl)-L-seryl-[protein] + UDP + H(+)</text>
        <dbReference type="Rhea" id="RHEA:24168"/>
        <dbReference type="Rhea" id="RHEA-COMP:12571"/>
        <dbReference type="Rhea" id="RHEA-COMP:12573"/>
        <dbReference type="ChEBI" id="CHEBI:15378"/>
        <dbReference type="ChEBI" id="CHEBI:58052"/>
        <dbReference type="ChEBI" id="CHEBI:58223"/>
        <dbReference type="ChEBI" id="CHEBI:132090"/>
        <dbReference type="ChEBI" id="CHEBI:132093"/>
        <dbReference type="EC" id="2.4.1.135"/>
    </reaction>
</comment>
<feature type="binding site" evidence="17">
    <location>
        <begin position="166"/>
        <end position="168"/>
    </location>
    <ligand>
        <name>UDP-alpha-D-glucuronate</name>
        <dbReference type="ChEBI" id="CHEBI:58052"/>
    </ligand>
</feature>
<keyword evidence="13" id="KW-0325">Glycoprotein</keyword>
<evidence type="ECO:0000256" key="13">
    <source>
        <dbReference type="ARBA" id="ARBA00023180"/>
    </source>
</evidence>
<dbReference type="GO" id="GO:0015018">
    <property type="term" value="F:galactosylgalactosylxylosylprotein 3-beta-glucuronosyltransferase activity"/>
    <property type="evidence" value="ECO:0007669"/>
    <property type="project" value="UniProtKB-UniRule"/>
</dbReference>
<evidence type="ECO:0000256" key="1">
    <source>
        <dbReference type="ARBA" id="ARBA00001936"/>
    </source>
</evidence>
<feature type="binding site" evidence="17">
    <location>
        <position position="85"/>
    </location>
    <ligand>
        <name>UDP-alpha-D-glucuronate</name>
        <dbReference type="ChEBI" id="CHEBI:58052"/>
    </ligand>
</feature>
<dbReference type="GO" id="GO:0046872">
    <property type="term" value="F:metal ion binding"/>
    <property type="evidence" value="ECO:0007669"/>
    <property type="project" value="UniProtKB-KW"/>
</dbReference>
<evidence type="ECO:0000256" key="6">
    <source>
        <dbReference type="ARBA" id="ARBA00022679"/>
    </source>
</evidence>
<keyword evidence="11 20" id="KW-0333">Golgi apparatus</keyword>
<dbReference type="Gene3D" id="3.90.550.10">
    <property type="entry name" value="Spore Coat Polysaccharide Biosynthesis Protein SpsA, Chain A"/>
    <property type="match status" value="1"/>
</dbReference>
<comment type="similarity">
    <text evidence="4 20">Belongs to the glycosyltransferase 43 family.</text>
</comment>
<feature type="binding site" evidence="17">
    <location>
        <begin position="281"/>
        <end position="283"/>
    </location>
    <ligand>
        <name>UDP-alpha-D-glucuronate</name>
        <dbReference type="ChEBI" id="CHEBI:58052"/>
    </ligand>
</feature>
<proteinExistence type="inferred from homology"/>
<comment type="pathway">
    <text evidence="3 20">Protein modification; protein glycosylation.</text>
</comment>
<evidence type="ECO:0000256" key="15">
    <source>
        <dbReference type="ARBA" id="ARBA00047979"/>
    </source>
</evidence>
<dbReference type="Proteomes" id="UP000288716">
    <property type="component" value="Unassembled WGS sequence"/>
</dbReference>
<evidence type="ECO:0000313" key="23">
    <source>
        <dbReference type="Proteomes" id="UP000288716"/>
    </source>
</evidence>
<evidence type="ECO:0000256" key="12">
    <source>
        <dbReference type="ARBA" id="ARBA00023136"/>
    </source>
</evidence>
<keyword evidence="8 18" id="KW-0479">Metal-binding</keyword>
<dbReference type="GO" id="GO:0005975">
    <property type="term" value="P:carbohydrate metabolic process"/>
    <property type="evidence" value="ECO:0007669"/>
    <property type="project" value="TreeGrafter"/>
</dbReference>
<evidence type="ECO:0000256" key="2">
    <source>
        <dbReference type="ARBA" id="ARBA00004323"/>
    </source>
</evidence>
<dbReference type="EC" id="2.4.1.135" evidence="5 20"/>
<evidence type="ECO:0000256" key="19">
    <source>
        <dbReference type="PIRSR" id="PIRSR605027-4"/>
    </source>
</evidence>
<evidence type="ECO:0000256" key="14">
    <source>
        <dbReference type="ARBA" id="ARBA00023211"/>
    </source>
</evidence>
<evidence type="ECO:0000256" key="18">
    <source>
        <dbReference type="PIRSR" id="PIRSR605027-3"/>
    </source>
</evidence>
<dbReference type="OrthoDB" id="675023at2759"/>
<dbReference type="GO" id="GO:0050650">
    <property type="term" value="P:chondroitin sulfate proteoglycan biosynthetic process"/>
    <property type="evidence" value="ECO:0007669"/>
    <property type="project" value="TreeGrafter"/>
</dbReference>
<dbReference type="AlphaFoldDB" id="A0A443SG85"/>